<dbReference type="InterPro" id="IPR004703">
    <property type="entry name" value="PTS_sugar-sp_permease"/>
</dbReference>
<dbReference type="CDD" id="cd05563">
    <property type="entry name" value="PTS_IIB_ascorbate"/>
    <property type="match status" value="1"/>
</dbReference>
<keyword evidence="6" id="KW-0808">Transferase</keyword>
<comment type="subcellular location">
    <subcellularLocation>
        <location evidence="1">Cell membrane</location>
        <topology evidence="1">Multi-pass membrane protein</topology>
    </subcellularLocation>
</comment>
<dbReference type="EMBL" id="CP021748">
    <property type="protein sequence ID" value="ARX81692.1"/>
    <property type="molecule type" value="Genomic_DNA"/>
</dbReference>
<evidence type="ECO:0000256" key="8">
    <source>
        <dbReference type="ARBA" id="ARBA00022692"/>
    </source>
</evidence>
<feature type="transmembrane region" description="Helical" evidence="16">
    <location>
        <begin position="546"/>
        <end position="572"/>
    </location>
</feature>
<dbReference type="GO" id="GO:0008982">
    <property type="term" value="F:protein-N(PI)-phosphohistidine-sugar phosphotransferase activity"/>
    <property type="evidence" value="ECO:0007669"/>
    <property type="project" value="InterPro"/>
</dbReference>
<evidence type="ECO:0000256" key="9">
    <source>
        <dbReference type="ARBA" id="ARBA00022989"/>
    </source>
</evidence>
<keyword evidence="7" id="KW-0598">Phosphotransferase system</keyword>
<evidence type="ECO:0000256" key="2">
    <source>
        <dbReference type="ARBA" id="ARBA00011738"/>
    </source>
</evidence>
<feature type="region of interest" description="Disordered" evidence="15">
    <location>
        <begin position="593"/>
        <end position="636"/>
    </location>
</feature>
<gene>
    <name evidence="18" type="ORF">SMD44_01090</name>
</gene>
<dbReference type="NCBIfam" id="NF009553">
    <property type="entry name" value="PRK12997.1-5"/>
    <property type="match status" value="1"/>
</dbReference>
<evidence type="ECO:0000259" key="17">
    <source>
        <dbReference type="Pfam" id="PF02302"/>
    </source>
</evidence>
<feature type="transmembrane region" description="Helical" evidence="16">
    <location>
        <begin position="259"/>
        <end position="280"/>
    </location>
</feature>
<dbReference type="AlphaFoldDB" id="A0A1Z1W5M5"/>
<evidence type="ECO:0000256" key="12">
    <source>
        <dbReference type="ARBA" id="ARBA00038218"/>
    </source>
</evidence>
<feature type="transmembrane region" description="Helical" evidence="16">
    <location>
        <begin position="292"/>
        <end position="314"/>
    </location>
</feature>
<dbReference type="InterPro" id="IPR003501">
    <property type="entry name" value="PTS_EIIB_2/3"/>
</dbReference>
<feature type="transmembrane region" description="Helical" evidence="16">
    <location>
        <begin position="335"/>
        <end position="358"/>
    </location>
</feature>
<proteinExistence type="inferred from homology"/>
<dbReference type="Pfam" id="PF03611">
    <property type="entry name" value="EIIC-GAT"/>
    <property type="match status" value="1"/>
</dbReference>
<evidence type="ECO:0000256" key="16">
    <source>
        <dbReference type="SAM" id="Phobius"/>
    </source>
</evidence>
<accession>A0A1Z1W5M5</accession>
<dbReference type="SUPFAM" id="SSF52794">
    <property type="entry name" value="PTS system IIB component-like"/>
    <property type="match status" value="1"/>
</dbReference>
<dbReference type="GO" id="GO:0005886">
    <property type="term" value="C:plasma membrane"/>
    <property type="evidence" value="ECO:0007669"/>
    <property type="project" value="UniProtKB-SubCell"/>
</dbReference>
<evidence type="ECO:0000256" key="3">
    <source>
        <dbReference type="ARBA" id="ARBA00022448"/>
    </source>
</evidence>
<dbReference type="STRING" id="67267.GCA_000716675_01125"/>
<comment type="similarity">
    <text evidence="12">Belongs to the UlaA family.</text>
</comment>
<comment type="function">
    <text evidence="11">The phosphoenolpyruvate-dependent sugar phosphotransferase system (sugar PTS), a major carbohydrate active transport system, catalyzes the phosphorylation of incoming sugar substrates concomitantly with their translocation across the cell membrane. The enzyme II UlaABC PTS system is involved in ascorbate transport.</text>
</comment>
<dbReference type="PANTHER" id="PTHR33843:SF4">
    <property type="entry name" value="ASCORBATE-SPECIFIC PTS SYSTEM EIIC COMPONENT"/>
    <property type="match status" value="1"/>
</dbReference>
<dbReference type="NCBIfam" id="NF006920">
    <property type="entry name" value="PRK09410.1-2"/>
    <property type="match status" value="1"/>
</dbReference>
<feature type="transmembrane region" description="Helical" evidence="16">
    <location>
        <begin position="441"/>
        <end position="464"/>
    </location>
</feature>
<keyword evidence="10 16" id="KW-0472">Membrane</keyword>
<evidence type="ECO:0000256" key="14">
    <source>
        <dbReference type="ARBA" id="ARBA00042859"/>
    </source>
</evidence>
<dbReference type="Proteomes" id="UP000195880">
    <property type="component" value="Chromosome"/>
</dbReference>
<dbReference type="InterPro" id="IPR051562">
    <property type="entry name" value="Ascorbate-PTS_EIIC"/>
</dbReference>
<reference evidence="18 19" key="1">
    <citation type="submission" date="2017-05" db="EMBL/GenBank/DDBJ databases">
        <title>Streptomyces alboflavus Genome sequencing and assembly.</title>
        <authorList>
            <person name="Wang Y."/>
            <person name="Du B."/>
            <person name="Ding Y."/>
            <person name="Liu H."/>
            <person name="Hou Q."/>
            <person name="Liu K."/>
            <person name="Wang C."/>
            <person name="Yao L."/>
        </authorList>
    </citation>
    <scope>NUCLEOTIDE SEQUENCE [LARGE SCALE GENOMIC DNA]</scope>
    <source>
        <strain evidence="18 19">MDJK44</strain>
    </source>
</reference>
<feature type="transmembrane region" description="Helical" evidence="16">
    <location>
        <begin position="470"/>
        <end position="490"/>
    </location>
</feature>
<feature type="domain" description="Phosphotransferase system EIIB component type 2/3" evidence="17">
    <location>
        <begin position="12"/>
        <end position="71"/>
    </location>
</feature>
<comment type="subunit">
    <text evidence="2">Homodimer.</text>
</comment>
<dbReference type="Pfam" id="PF02302">
    <property type="entry name" value="PTS_IIB"/>
    <property type="match status" value="1"/>
</dbReference>
<evidence type="ECO:0000256" key="13">
    <source>
        <dbReference type="ARBA" id="ARBA00039702"/>
    </source>
</evidence>
<dbReference type="GO" id="GO:0009401">
    <property type="term" value="P:phosphoenolpyruvate-dependent sugar phosphotransferase system"/>
    <property type="evidence" value="ECO:0007669"/>
    <property type="project" value="UniProtKB-KW"/>
</dbReference>
<feature type="region of interest" description="Disordered" evidence="15">
    <location>
        <begin position="79"/>
        <end position="104"/>
    </location>
</feature>
<keyword evidence="5" id="KW-0762">Sugar transport</keyword>
<dbReference type="eggNOG" id="COG3037">
    <property type="taxonomic scope" value="Bacteria"/>
</dbReference>
<evidence type="ECO:0000256" key="1">
    <source>
        <dbReference type="ARBA" id="ARBA00004651"/>
    </source>
</evidence>
<keyword evidence="9 16" id="KW-1133">Transmembrane helix</keyword>
<dbReference type="Gene3D" id="3.40.50.2300">
    <property type="match status" value="1"/>
</dbReference>
<feature type="transmembrane region" description="Helical" evidence="16">
    <location>
        <begin position="128"/>
        <end position="147"/>
    </location>
</feature>
<feature type="transmembrane region" description="Helical" evidence="16">
    <location>
        <begin position="233"/>
        <end position="252"/>
    </location>
</feature>
<name>A0A1Z1W5M5_9ACTN</name>
<evidence type="ECO:0000256" key="10">
    <source>
        <dbReference type="ARBA" id="ARBA00023136"/>
    </source>
</evidence>
<sequence length="636" mass="64926">MAAAAAGPAVHKILTVCGNGLGTSLFLKNTLEQVLDRWGWSRYVTVEATDTISAKGKASEAVAILTSREIAKTLGTWASPCGSSTTSPRPPRPTGSCGTPTTSRKRGSAVDWLVSVAKFLVNEILSQPAYLIGLITAAGLIALRKSAGQVLGGAIKATLGFLLIGAGAGLVVAALAPLGEMIQGSTGAHGVIPTNEAIVGIAQAEYGSRVAWLMILGFAVSLVLARFTPLRYVFLTGHHMLFMATLLTMVLATAGQRSWVVVVVGGVLLGIMLVAMPAFAHPWTKRVTGNNTVAIGHFGTAGYVVAGATGQVVGRRSRSTEDMKLPEGLRFLRDSMVATALSMVLIYLIMSLVFLAKVGKESAFKAFAVDGGPAAPDVGAYIMQSVMQGLQFGIAVAVILFGVRTILGELVPAFQGIANRVVPGAVPSLDAPIVFPYAQNAVLIGFISSFVGGLISLGLLAWIFEPAFGLALVLPGLVPHFFTGGAAGVYGNATGGRRGAVVGAFLNGVLITFLPALLLKVLGAFGKENTTFGDADFGWFGSLVGNAAKAGTVVGAVLMLVIGAVILAGAVVMQKRVVETGWDPGARRDALLGQAPAASTGGDGGADAGAGPTATYAKIAPPPGAPKPPPPPGQDG</sequence>
<keyword evidence="8 16" id="KW-0812">Transmembrane</keyword>
<evidence type="ECO:0000313" key="19">
    <source>
        <dbReference type="Proteomes" id="UP000195880"/>
    </source>
</evidence>
<dbReference type="PANTHER" id="PTHR33843">
    <property type="entry name" value="ASCORBATE-SPECIFIC PTS SYSTEM EIIC COMPONENT"/>
    <property type="match status" value="1"/>
</dbReference>
<protein>
    <recommendedName>
        <fullName evidence="13">Ascorbate-specific PTS system EIIC component</fullName>
    </recommendedName>
    <alternativeName>
        <fullName evidence="14">Ascorbate-specific permease IIC component UlaA</fullName>
    </alternativeName>
</protein>
<evidence type="ECO:0000313" key="18">
    <source>
        <dbReference type="EMBL" id="ARX81692.1"/>
    </source>
</evidence>
<evidence type="ECO:0000256" key="6">
    <source>
        <dbReference type="ARBA" id="ARBA00022679"/>
    </source>
</evidence>
<dbReference type="RefSeq" id="WP_237306959.1">
    <property type="nucleotide sequence ID" value="NZ_CP021748.1"/>
</dbReference>
<evidence type="ECO:0000256" key="5">
    <source>
        <dbReference type="ARBA" id="ARBA00022597"/>
    </source>
</evidence>
<feature type="transmembrane region" description="Helical" evidence="16">
    <location>
        <begin position="159"/>
        <end position="178"/>
    </location>
</feature>
<keyword evidence="4" id="KW-1003">Cell membrane</keyword>
<evidence type="ECO:0000256" key="4">
    <source>
        <dbReference type="ARBA" id="ARBA00022475"/>
    </source>
</evidence>
<evidence type="ECO:0000256" key="11">
    <source>
        <dbReference type="ARBA" id="ARBA00037387"/>
    </source>
</evidence>
<evidence type="ECO:0000256" key="15">
    <source>
        <dbReference type="SAM" id="MobiDB-lite"/>
    </source>
</evidence>
<feature type="transmembrane region" description="Helical" evidence="16">
    <location>
        <begin position="210"/>
        <end position="227"/>
    </location>
</feature>
<keyword evidence="19" id="KW-1185">Reference proteome</keyword>
<dbReference type="InterPro" id="IPR036095">
    <property type="entry name" value="PTS_EIIB-like_sf"/>
</dbReference>
<feature type="compositionally biased region" description="Pro residues" evidence="15">
    <location>
        <begin position="620"/>
        <end position="636"/>
    </location>
</feature>
<keyword evidence="3" id="KW-0813">Transport</keyword>
<dbReference type="KEGG" id="salf:SMD44_01090"/>
<evidence type="ECO:0000256" key="7">
    <source>
        <dbReference type="ARBA" id="ARBA00022683"/>
    </source>
</evidence>
<feature type="transmembrane region" description="Helical" evidence="16">
    <location>
        <begin position="502"/>
        <end position="526"/>
    </location>
</feature>
<organism evidence="18 19">
    <name type="scientific">Streptomyces alboflavus</name>
    <dbReference type="NCBI Taxonomy" id="67267"/>
    <lineage>
        <taxon>Bacteria</taxon>
        <taxon>Bacillati</taxon>
        <taxon>Actinomycetota</taxon>
        <taxon>Actinomycetes</taxon>
        <taxon>Kitasatosporales</taxon>
        <taxon>Streptomycetaceae</taxon>
        <taxon>Streptomyces</taxon>
    </lineage>
</organism>